<dbReference type="AlphaFoldDB" id="A0A182SEH3"/>
<dbReference type="PANTHER" id="PTHR24256">
    <property type="entry name" value="TRYPTASE-RELATED"/>
    <property type="match status" value="1"/>
</dbReference>
<comment type="similarity">
    <text evidence="8">Belongs to the peptidase S1 family. CLIP subfamily.</text>
</comment>
<dbReference type="FunFam" id="2.40.10.10:FF:000054">
    <property type="entry name" value="Complement C1r subcomponent"/>
    <property type="match status" value="1"/>
</dbReference>
<keyword evidence="3" id="KW-0399">Innate immunity</keyword>
<dbReference type="SUPFAM" id="SSF50494">
    <property type="entry name" value="Trypsin-like serine proteases"/>
    <property type="match status" value="1"/>
</dbReference>
<dbReference type="InterPro" id="IPR001254">
    <property type="entry name" value="Trypsin_dom"/>
</dbReference>
<dbReference type="EnsemblMetazoa" id="AMAM005155-RA">
    <property type="protein sequence ID" value="AMAM005155-PA"/>
    <property type="gene ID" value="AMAM005155"/>
</dbReference>
<keyword evidence="2" id="KW-0964">Secreted</keyword>
<dbReference type="Pfam" id="PF00089">
    <property type="entry name" value="Trypsin"/>
    <property type="match status" value="1"/>
</dbReference>
<reference evidence="11" key="1">
    <citation type="submission" date="2013-09" db="EMBL/GenBank/DDBJ databases">
        <title>The Genome Sequence of Anopheles maculatus species B.</title>
        <authorList>
            <consortium name="The Broad Institute Genomics Platform"/>
            <person name="Neafsey D.E."/>
            <person name="Besansky N."/>
            <person name="Howell P."/>
            <person name="Walton C."/>
            <person name="Young S.K."/>
            <person name="Zeng Q."/>
            <person name="Gargeya S."/>
            <person name="Fitzgerald M."/>
            <person name="Haas B."/>
            <person name="Abouelleil A."/>
            <person name="Allen A.W."/>
            <person name="Alvarado L."/>
            <person name="Arachchi H.M."/>
            <person name="Berlin A.M."/>
            <person name="Chapman S.B."/>
            <person name="Gainer-Dewar J."/>
            <person name="Goldberg J."/>
            <person name="Griggs A."/>
            <person name="Gujja S."/>
            <person name="Hansen M."/>
            <person name="Howarth C."/>
            <person name="Imamovic A."/>
            <person name="Ireland A."/>
            <person name="Larimer J."/>
            <person name="McCowan C."/>
            <person name="Murphy C."/>
            <person name="Pearson M."/>
            <person name="Poon T.W."/>
            <person name="Priest M."/>
            <person name="Roberts A."/>
            <person name="Saif S."/>
            <person name="Shea T."/>
            <person name="Sisk P."/>
            <person name="Sykes S."/>
            <person name="Wortman J."/>
            <person name="Nusbaum C."/>
            <person name="Birren B."/>
        </authorList>
    </citation>
    <scope>NUCLEOTIDE SEQUENCE [LARGE SCALE GENOMIC DNA]</scope>
    <source>
        <strain evidence="11">maculatus3</strain>
    </source>
</reference>
<dbReference type="SMART" id="SM00020">
    <property type="entry name" value="Tryp_SPc"/>
    <property type="match status" value="1"/>
</dbReference>
<evidence type="ECO:0000259" key="9">
    <source>
        <dbReference type="PROSITE" id="PS50240"/>
    </source>
</evidence>
<dbReference type="CDD" id="cd00190">
    <property type="entry name" value="Tryp_SPc"/>
    <property type="match status" value="1"/>
</dbReference>
<evidence type="ECO:0000256" key="8">
    <source>
        <dbReference type="ARBA" id="ARBA00024195"/>
    </source>
</evidence>
<evidence type="ECO:0000256" key="3">
    <source>
        <dbReference type="ARBA" id="ARBA00022588"/>
    </source>
</evidence>
<keyword evidence="6" id="KW-1015">Disulfide bond</keyword>
<evidence type="ECO:0000256" key="1">
    <source>
        <dbReference type="ARBA" id="ARBA00004613"/>
    </source>
</evidence>
<keyword evidence="5" id="KW-0391">Immunity</keyword>
<dbReference type="InterPro" id="IPR051487">
    <property type="entry name" value="Ser/Thr_Proteases_Immune/Dev"/>
</dbReference>
<dbReference type="GO" id="GO:0045087">
    <property type="term" value="P:innate immune response"/>
    <property type="evidence" value="ECO:0007669"/>
    <property type="project" value="UniProtKB-KW"/>
</dbReference>
<accession>A0A182SEH3</accession>
<dbReference type="GO" id="GO:0006508">
    <property type="term" value="P:proteolysis"/>
    <property type="evidence" value="ECO:0007669"/>
    <property type="project" value="InterPro"/>
</dbReference>
<dbReference type="VEuPathDB" id="VectorBase:AMAM005155"/>
<evidence type="ECO:0000256" key="7">
    <source>
        <dbReference type="ARBA" id="ARBA00023180"/>
    </source>
</evidence>
<evidence type="ECO:0000256" key="2">
    <source>
        <dbReference type="ARBA" id="ARBA00022525"/>
    </source>
</evidence>
<keyword evidence="4" id="KW-0732">Signal</keyword>
<sequence>MLVRVGEWNMSSTDEMIIAREEIGVRNVHIHPAYFQSSLINNIALLELKDSIHYQPTVQPVCLPSTEQLRGGENMIATGWGTMVRQDASFTQLLKRLDLQRVETSICKKELKTGHSPYRFDLHQSFVCVKANHPDQERPCDGDAGSPVVVEYPNTVDRYYLHGLVSWGYGCNQQRVRHTVLTHVAYFRNWIDDIVLSLNQDSKPRKGVKGLA</sequence>
<feature type="domain" description="Peptidase S1" evidence="9">
    <location>
        <begin position="1"/>
        <end position="196"/>
    </location>
</feature>
<dbReference type="PROSITE" id="PS50240">
    <property type="entry name" value="TRYPSIN_DOM"/>
    <property type="match status" value="1"/>
</dbReference>
<evidence type="ECO:0000313" key="10">
    <source>
        <dbReference type="EnsemblMetazoa" id="AMAM005155-PA"/>
    </source>
</evidence>
<dbReference type="GO" id="GO:0005576">
    <property type="term" value="C:extracellular region"/>
    <property type="evidence" value="ECO:0007669"/>
    <property type="project" value="UniProtKB-SubCell"/>
</dbReference>
<keyword evidence="7" id="KW-0325">Glycoprotein</keyword>
<evidence type="ECO:0000256" key="4">
    <source>
        <dbReference type="ARBA" id="ARBA00022729"/>
    </source>
</evidence>
<comment type="subcellular location">
    <subcellularLocation>
        <location evidence="1">Secreted</location>
    </subcellularLocation>
</comment>
<evidence type="ECO:0000256" key="6">
    <source>
        <dbReference type="ARBA" id="ARBA00023157"/>
    </source>
</evidence>
<name>A0A182SEH3_9DIPT</name>
<dbReference type="Gene3D" id="2.40.10.10">
    <property type="entry name" value="Trypsin-like serine proteases"/>
    <property type="match status" value="2"/>
</dbReference>
<proteinExistence type="inferred from homology"/>
<dbReference type="GO" id="GO:0004252">
    <property type="term" value="F:serine-type endopeptidase activity"/>
    <property type="evidence" value="ECO:0007669"/>
    <property type="project" value="InterPro"/>
</dbReference>
<evidence type="ECO:0000313" key="11">
    <source>
        <dbReference type="Proteomes" id="UP000075901"/>
    </source>
</evidence>
<evidence type="ECO:0000256" key="5">
    <source>
        <dbReference type="ARBA" id="ARBA00022859"/>
    </source>
</evidence>
<protein>
    <recommendedName>
        <fullName evidence="9">Peptidase S1 domain-containing protein</fullName>
    </recommendedName>
</protein>
<organism evidence="10 11">
    <name type="scientific">Anopheles maculatus</name>
    <dbReference type="NCBI Taxonomy" id="74869"/>
    <lineage>
        <taxon>Eukaryota</taxon>
        <taxon>Metazoa</taxon>
        <taxon>Ecdysozoa</taxon>
        <taxon>Arthropoda</taxon>
        <taxon>Hexapoda</taxon>
        <taxon>Insecta</taxon>
        <taxon>Pterygota</taxon>
        <taxon>Neoptera</taxon>
        <taxon>Endopterygota</taxon>
        <taxon>Diptera</taxon>
        <taxon>Nematocera</taxon>
        <taxon>Culicoidea</taxon>
        <taxon>Culicidae</taxon>
        <taxon>Anophelinae</taxon>
        <taxon>Anopheles</taxon>
        <taxon>Anopheles maculatus group</taxon>
    </lineage>
</organism>
<keyword evidence="11" id="KW-1185">Reference proteome</keyword>
<dbReference type="InterPro" id="IPR009003">
    <property type="entry name" value="Peptidase_S1_PA"/>
</dbReference>
<dbReference type="Proteomes" id="UP000075901">
    <property type="component" value="Unassembled WGS sequence"/>
</dbReference>
<reference evidence="10" key="2">
    <citation type="submission" date="2020-05" db="UniProtKB">
        <authorList>
            <consortium name="EnsemblMetazoa"/>
        </authorList>
    </citation>
    <scope>IDENTIFICATION</scope>
    <source>
        <strain evidence="10">maculatus3</strain>
    </source>
</reference>
<dbReference type="InterPro" id="IPR043504">
    <property type="entry name" value="Peptidase_S1_PA_chymotrypsin"/>
</dbReference>